<keyword evidence="2" id="KW-1185">Reference proteome</keyword>
<accession>A0A7U2I7D2</accession>
<dbReference type="AlphaFoldDB" id="A0A7U2I7D2"/>
<dbReference type="VEuPathDB" id="FungiDB:JI435_421470"/>
<reference evidence="2" key="1">
    <citation type="journal article" date="2021" name="BMC Genomics">
        <title>Chromosome-level genome assembly and manually-curated proteome of model necrotroph Parastagonospora nodorum Sn15 reveals a genome-wide trove of candidate effector homologs, and redundancy of virulence-related functions within an accessory chromosome.</title>
        <authorList>
            <person name="Bertazzoni S."/>
            <person name="Jones D.A.B."/>
            <person name="Phan H.T."/>
            <person name="Tan K.-C."/>
            <person name="Hane J.K."/>
        </authorList>
    </citation>
    <scope>NUCLEOTIDE SEQUENCE [LARGE SCALE GENOMIC DNA]</scope>
    <source>
        <strain evidence="2">SN15 / ATCC MYA-4574 / FGSC 10173)</strain>
    </source>
</reference>
<evidence type="ECO:0000313" key="2">
    <source>
        <dbReference type="Proteomes" id="UP000663193"/>
    </source>
</evidence>
<gene>
    <name evidence="1" type="ORF">JI435_421470</name>
</gene>
<protein>
    <submittedName>
        <fullName evidence="1">Uncharacterized protein</fullName>
    </submittedName>
</protein>
<organism evidence="1 2">
    <name type="scientific">Phaeosphaeria nodorum (strain SN15 / ATCC MYA-4574 / FGSC 10173)</name>
    <name type="common">Glume blotch fungus</name>
    <name type="synonym">Parastagonospora nodorum</name>
    <dbReference type="NCBI Taxonomy" id="321614"/>
    <lineage>
        <taxon>Eukaryota</taxon>
        <taxon>Fungi</taxon>
        <taxon>Dikarya</taxon>
        <taxon>Ascomycota</taxon>
        <taxon>Pezizomycotina</taxon>
        <taxon>Dothideomycetes</taxon>
        <taxon>Pleosporomycetidae</taxon>
        <taxon>Pleosporales</taxon>
        <taxon>Pleosporineae</taxon>
        <taxon>Phaeosphaeriaceae</taxon>
        <taxon>Parastagonospora</taxon>
    </lineage>
</organism>
<sequence>MCEYVQSGRDRDEEQRLCLSCICLHLRTSNSTCSASNLPSLNISAHQKQHIEVKKSVSKKLIHMHTIV</sequence>
<dbReference type="Proteomes" id="UP000663193">
    <property type="component" value="Chromosome 17"/>
</dbReference>
<dbReference type="EMBL" id="CP069039">
    <property type="protein sequence ID" value="QRD04609.1"/>
    <property type="molecule type" value="Genomic_DNA"/>
</dbReference>
<evidence type="ECO:0000313" key="1">
    <source>
        <dbReference type="EMBL" id="QRD04609.1"/>
    </source>
</evidence>
<proteinExistence type="predicted"/>
<name>A0A7U2I7D2_PHANO</name>